<evidence type="ECO:0000256" key="4">
    <source>
        <dbReference type="ARBA" id="ARBA00022782"/>
    </source>
</evidence>
<dbReference type="Gene3D" id="2.170.260.10">
    <property type="entry name" value="paz domain"/>
    <property type="match status" value="1"/>
</dbReference>
<dbReference type="InterPro" id="IPR003100">
    <property type="entry name" value="PAZ_dom"/>
</dbReference>
<keyword evidence="4" id="KW-0221">Differentiation</keyword>
<feature type="compositionally biased region" description="Low complexity" evidence="8">
    <location>
        <begin position="169"/>
        <end position="189"/>
    </location>
</feature>
<feature type="region of interest" description="Disordered" evidence="8">
    <location>
        <begin position="1"/>
        <end position="138"/>
    </location>
</feature>
<dbReference type="SMART" id="SM00950">
    <property type="entry name" value="Piwi"/>
    <property type="match status" value="1"/>
</dbReference>
<feature type="region of interest" description="Disordered" evidence="8">
    <location>
        <begin position="169"/>
        <end position="194"/>
    </location>
</feature>
<organism evidence="11 12">
    <name type="scientific">Bugula neritina</name>
    <name type="common">Brown bryozoan</name>
    <name type="synonym">Sertularia neritina</name>
    <dbReference type="NCBI Taxonomy" id="10212"/>
    <lineage>
        <taxon>Eukaryota</taxon>
        <taxon>Metazoa</taxon>
        <taxon>Spiralia</taxon>
        <taxon>Lophotrochozoa</taxon>
        <taxon>Bryozoa</taxon>
        <taxon>Gymnolaemata</taxon>
        <taxon>Cheilostomatida</taxon>
        <taxon>Flustrina</taxon>
        <taxon>Buguloidea</taxon>
        <taxon>Bugulidae</taxon>
        <taxon>Bugula</taxon>
    </lineage>
</organism>
<evidence type="ECO:0000256" key="3">
    <source>
        <dbReference type="ARBA" id="ARBA00022490"/>
    </source>
</evidence>
<keyword evidence="12" id="KW-1185">Reference proteome</keyword>
<feature type="domain" description="Piwi" evidence="10">
    <location>
        <begin position="649"/>
        <end position="944"/>
    </location>
</feature>
<dbReference type="EMBL" id="VXIV02000782">
    <property type="protein sequence ID" value="KAF6036082.1"/>
    <property type="molecule type" value="Genomic_DNA"/>
</dbReference>
<dbReference type="CDD" id="cd02845">
    <property type="entry name" value="PAZ_piwi_like"/>
    <property type="match status" value="1"/>
</dbReference>
<dbReference type="PANTHER" id="PTHR22891">
    <property type="entry name" value="EUKARYOTIC TRANSLATION INITIATION FACTOR 2C"/>
    <property type="match status" value="1"/>
</dbReference>
<evidence type="ECO:0000256" key="2">
    <source>
        <dbReference type="ARBA" id="ARBA00022473"/>
    </source>
</evidence>
<feature type="compositionally biased region" description="Polar residues" evidence="8">
    <location>
        <begin position="61"/>
        <end position="75"/>
    </location>
</feature>
<keyword evidence="2" id="KW-0217">Developmental protein</keyword>
<feature type="compositionally biased region" description="Low complexity" evidence="8">
    <location>
        <begin position="87"/>
        <end position="99"/>
    </location>
</feature>
<dbReference type="FunFam" id="3.30.420.10:FF:000014">
    <property type="entry name" value="Piwi-like RNA-mediated gene silencing 1"/>
    <property type="match status" value="1"/>
</dbReference>
<keyword evidence="3" id="KW-0963">Cytoplasm</keyword>
<dbReference type="InterPro" id="IPR036085">
    <property type="entry name" value="PAZ_dom_sf"/>
</dbReference>
<dbReference type="Gene3D" id="3.30.420.10">
    <property type="entry name" value="Ribonuclease H-like superfamily/Ribonuclease H"/>
    <property type="match status" value="1"/>
</dbReference>
<name>A0A7J7KBR5_BUGNE</name>
<dbReference type="GO" id="GO:0005737">
    <property type="term" value="C:cytoplasm"/>
    <property type="evidence" value="ECO:0007669"/>
    <property type="project" value="UniProtKB-SubCell"/>
</dbReference>
<dbReference type="Gene3D" id="3.40.50.2300">
    <property type="match status" value="1"/>
</dbReference>
<evidence type="ECO:0000256" key="7">
    <source>
        <dbReference type="ARBA" id="ARBA00038291"/>
    </source>
</evidence>
<evidence type="ECO:0000259" key="10">
    <source>
        <dbReference type="PROSITE" id="PS50822"/>
    </source>
</evidence>
<evidence type="ECO:0000256" key="6">
    <source>
        <dbReference type="ARBA" id="ARBA00023158"/>
    </source>
</evidence>
<dbReference type="GO" id="GO:0003723">
    <property type="term" value="F:RNA binding"/>
    <property type="evidence" value="ECO:0007669"/>
    <property type="project" value="UniProtKB-KW"/>
</dbReference>
<dbReference type="Pfam" id="PF23278">
    <property type="entry name" value="Piwi_N"/>
    <property type="match status" value="1"/>
</dbReference>
<evidence type="ECO:0000256" key="1">
    <source>
        <dbReference type="ARBA" id="ARBA00004496"/>
    </source>
</evidence>
<keyword evidence="5" id="KW-0694">RNA-binding</keyword>
<dbReference type="Pfam" id="PF02171">
    <property type="entry name" value="Piwi"/>
    <property type="match status" value="1"/>
</dbReference>
<comment type="caution">
    <text evidence="11">The sequence shown here is derived from an EMBL/GenBank/DDBJ whole genome shotgun (WGS) entry which is preliminary data.</text>
</comment>
<dbReference type="CDD" id="cd04658">
    <property type="entry name" value="Piwi_piwi-like_Euk"/>
    <property type="match status" value="1"/>
</dbReference>
<evidence type="ECO:0000259" key="9">
    <source>
        <dbReference type="PROSITE" id="PS50821"/>
    </source>
</evidence>
<comment type="similarity">
    <text evidence="7">Belongs to the argonaute family. Piwi subfamily.</text>
</comment>
<dbReference type="OrthoDB" id="10252740at2759"/>
<keyword evidence="6" id="KW-0943">RNA-mediated gene silencing</keyword>
<dbReference type="GO" id="GO:0030154">
    <property type="term" value="P:cell differentiation"/>
    <property type="evidence" value="ECO:0007669"/>
    <property type="project" value="UniProtKB-KW"/>
</dbReference>
<dbReference type="PROSITE" id="PS50821">
    <property type="entry name" value="PAZ"/>
    <property type="match status" value="1"/>
</dbReference>
<reference evidence="11" key="1">
    <citation type="submission" date="2020-06" db="EMBL/GenBank/DDBJ databases">
        <title>Draft genome of Bugula neritina, a colonial animal packing powerful symbionts and potential medicines.</title>
        <authorList>
            <person name="Rayko M."/>
        </authorList>
    </citation>
    <scope>NUCLEOTIDE SEQUENCE [LARGE SCALE GENOMIC DNA]</scope>
    <source>
        <strain evidence="11">Kwan_BN1</strain>
    </source>
</reference>
<proteinExistence type="inferred from homology"/>
<protein>
    <submittedName>
        <fullName evidence="11">PIWIL2</fullName>
    </submittedName>
</protein>
<dbReference type="SMART" id="SM00949">
    <property type="entry name" value="PAZ"/>
    <property type="match status" value="1"/>
</dbReference>
<evidence type="ECO:0000256" key="5">
    <source>
        <dbReference type="ARBA" id="ARBA00022884"/>
    </source>
</evidence>
<dbReference type="Proteomes" id="UP000593567">
    <property type="component" value="Unassembled WGS sequence"/>
</dbReference>
<dbReference type="Pfam" id="PF02170">
    <property type="entry name" value="PAZ"/>
    <property type="match status" value="1"/>
</dbReference>
<evidence type="ECO:0000313" key="11">
    <source>
        <dbReference type="EMBL" id="KAF6036082.1"/>
    </source>
</evidence>
<feature type="domain" description="PAZ" evidence="9">
    <location>
        <begin position="372"/>
        <end position="484"/>
    </location>
</feature>
<dbReference type="AlphaFoldDB" id="A0A7J7KBR5"/>
<dbReference type="InterPro" id="IPR036397">
    <property type="entry name" value="RNaseH_sf"/>
</dbReference>
<dbReference type="GO" id="GO:0031047">
    <property type="term" value="P:regulatory ncRNA-mediated gene silencing"/>
    <property type="evidence" value="ECO:0007669"/>
    <property type="project" value="UniProtKB-KW"/>
</dbReference>
<sequence>MAGRGGRGSALLKALEEPVRKPGAAGGPGASGDHNAPTVKPPTASSKPKSGGRGSYLLSMIPNTSESPASVQLPITSLPPTPHSGFSEPSSSYTVPSSSQNTRAKPSGRGAALLEMCGPSPPRPIRQVKPLSPPLAQQQSIPTAAMKHLNLNEPAVADTSQPQQLIQPTPTQQLSQPTPTQQQTQQKTQCISKPKGVTGTPIPVSANYIRLKSKTKCWYQYSVSFTPNVDSIGMRYKLLYTHEDMIGPARIFDGNVLFLPHELSSKVTTLFSTNPYSQQQVTIKVTLVHSISVTNRQCIQMYNVLFKRIMNILNMVQIGRTSSYDQKAVIHIPQHKLEVWPGYVTTVSEYNGGLLLMCDVSHKVLRQETAYDVMVGIYNNGRIPNNQKQEYVIKALIGQSVITRYNNKTYRIDDIDFTQNPSSSFERREGPCSFVQYYSEQYGLDISDYQQPMLISRPKQRDRATGQKREELLCLIPELSCLTGLTDEMRQNFRVMKDIAAHTRVTPQNRQLSVRKFISRVKSNPDAMAQLGMWGLELDDDTVKIEARVFPTQSIILGKNYTCTAGPKADWTRDATNNAVVNPVNLRNWVLVYPNREGDKAMNYLKQYAKVGQQLGIEIERPTEVRLPDDRTESYISCIQNSVNNQVQLVVVIFPTKREDKYNAVKKLLCAERPCPSQMIISKTISDERKLRSVVQKISLQINAKLGGELWQLHIPLSNTMYVGIDVYHDSAKGRGRSVAGLVASLNKSATRYYSRVTTQAPGEELISGLKNCFLAALTKYYQINNILPDKIIVFRDGVGDSMLETVANHEVSQLLSCFTSFEQYKIQPPGLIVVVVQKRINTRFFAINRQAMDNPPPGTVLDHTVTKAKWYDFYLVSQHVTQGTVTPTHYVVVHDNTQLRSDNLQQLAYKMCHLYYNWTGTVRVPAPCQYAHKLAYLIGENVRRDPSEHLADKLYYL</sequence>
<gene>
    <name evidence="11" type="ORF">EB796_005609</name>
</gene>
<dbReference type="SUPFAM" id="SSF101690">
    <property type="entry name" value="PAZ domain"/>
    <property type="match status" value="1"/>
</dbReference>
<comment type="subcellular location">
    <subcellularLocation>
        <location evidence="1">Cytoplasm</location>
    </subcellularLocation>
</comment>
<dbReference type="InterPro" id="IPR003165">
    <property type="entry name" value="Piwi"/>
</dbReference>
<accession>A0A7J7KBR5</accession>
<dbReference type="PROSITE" id="PS50822">
    <property type="entry name" value="PIWI"/>
    <property type="match status" value="1"/>
</dbReference>
<evidence type="ECO:0000256" key="8">
    <source>
        <dbReference type="SAM" id="MobiDB-lite"/>
    </source>
</evidence>
<evidence type="ECO:0000313" key="12">
    <source>
        <dbReference type="Proteomes" id="UP000593567"/>
    </source>
</evidence>
<dbReference type="InterPro" id="IPR012337">
    <property type="entry name" value="RNaseH-like_sf"/>
</dbReference>
<dbReference type="SUPFAM" id="SSF53098">
    <property type="entry name" value="Ribonuclease H-like"/>
    <property type="match status" value="1"/>
</dbReference>
<dbReference type="FunFam" id="2.170.260.10:FF:000003">
    <property type="entry name" value="Piwi-like RNA-mediated gene silencing 2"/>
    <property type="match status" value="1"/>
</dbReference>